<dbReference type="AlphaFoldDB" id="A0A8J4EJP1"/>
<protein>
    <submittedName>
        <fullName evidence="1">Uncharacterized protein</fullName>
    </submittedName>
</protein>
<evidence type="ECO:0000313" key="1">
    <source>
        <dbReference type="EMBL" id="GIL26511.1"/>
    </source>
</evidence>
<gene>
    <name evidence="1" type="ORF">NUM_17650</name>
</gene>
<dbReference type="Proteomes" id="UP000614996">
    <property type="component" value="Unassembled WGS sequence"/>
</dbReference>
<organism evidence="1 2">
    <name type="scientific">Actinocatenispora comari</name>
    <dbReference type="NCBI Taxonomy" id="2807577"/>
    <lineage>
        <taxon>Bacteria</taxon>
        <taxon>Bacillati</taxon>
        <taxon>Actinomycetota</taxon>
        <taxon>Actinomycetes</taxon>
        <taxon>Micromonosporales</taxon>
        <taxon>Micromonosporaceae</taxon>
        <taxon>Actinocatenispora</taxon>
    </lineage>
</organism>
<name>A0A8J4EJP1_9ACTN</name>
<reference evidence="2" key="1">
    <citation type="journal article" date="2021" name="Int. J. Syst. Evol. Microbiol.">
        <title>Actinocatenispora comari sp. nov., an endophytic actinomycete isolated from aerial parts of Comarum salesowianum.</title>
        <authorList>
            <person name="Oyunbileg N."/>
            <person name="Iizaka Y."/>
            <person name="Hamada M."/>
            <person name="Davaapurev B.O."/>
            <person name="Fukumoto A."/>
            <person name="Tsetseg B."/>
            <person name="Kato F."/>
            <person name="Tamura T."/>
            <person name="Batkhuu J."/>
            <person name="Anzai Y."/>
        </authorList>
    </citation>
    <scope>NUCLEOTIDE SEQUENCE [LARGE SCALE GENOMIC DNA]</scope>
    <source>
        <strain evidence="2">NUM-2625</strain>
    </source>
</reference>
<comment type="caution">
    <text evidence="1">The sequence shown here is derived from an EMBL/GenBank/DDBJ whole genome shotgun (WGS) entry which is preliminary data.</text>
</comment>
<dbReference type="EMBL" id="BOPO01000024">
    <property type="protein sequence ID" value="GIL26511.1"/>
    <property type="molecule type" value="Genomic_DNA"/>
</dbReference>
<accession>A0A8J4EJP1</accession>
<proteinExistence type="predicted"/>
<sequence length="101" mass="10694">MASTESEQVPSGIVAGLKAFTSEHDGATAVIEYVGRRGARIVLVGEDGTWGDQLAPATDVARAACREAGVPVENGWERELTENMHGGPSLWRSMGRTALAR</sequence>
<keyword evidence="2" id="KW-1185">Reference proteome</keyword>
<evidence type="ECO:0000313" key="2">
    <source>
        <dbReference type="Proteomes" id="UP000614996"/>
    </source>
</evidence>